<dbReference type="RefSeq" id="WP_094408468.1">
    <property type="nucleotide sequence ID" value="NZ_BMJZ01000004.1"/>
</dbReference>
<evidence type="ECO:0000256" key="4">
    <source>
        <dbReference type="ARBA" id="ARBA00022729"/>
    </source>
</evidence>
<dbReference type="CDD" id="cd14750">
    <property type="entry name" value="PBP2_TMBP"/>
    <property type="match status" value="1"/>
</dbReference>
<sequence length="423" mass="45945">MRFRQSLSLLLAGSALAFTATSALSADLRVFVSSQHRPDVWRKAFDMFETEHPGVKVKIETGGNTSELQAQYLNTVMSAKDSSLDVMILDVIRPAQFAAAGWTVPFNYTIGDTKGFMAKYLPAYAGANTIDGKVVALPAFADAMFLYYRKDLLEKHNIAVPKTWSELSAAAKKITDAENGSGSSRSSVLQGLSFQGRAIEGAVCTFLLPYWSQGKDLVTNGKLTFDKDAATKSLALWKGFVDSGVAKPNIAEVATDDTRKEFQAGDVLFAVNWSYAWGQFQGDQSAVKDKVGVAVLPAMDGGKPASCLGGWEWGVSSYSKNQGDAQTLVKYLSSPKISEFMAVNAALLPVFPELYKDEDVVKAVPWFGQAQDVVTSAKARPVTPRYNEVSEIIRTTVNAVLAGTMTPDKGVEQMEARLQRVLR</sequence>
<dbReference type="InterPro" id="IPR050490">
    <property type="entry name" value="Bact_solute-bd_prot1"/>
</dbReference>
<feature type="chain" id="PRO_5012603795" evidence="5">
    <location>
        <begin position="26"/>
        <end position="423"/>
    </location>
</feature>
<evidence type="ECO:0000256" key="2">
    <source>
        <dbReference type="ARBA" id="ARBA00008520"/>
    </source>
</evidence>
<organism evidence="6 7">
    <name type="scientific">Elstera cyanobacteriorum</name>
    <dbReference type="NCBI Taxonomy" id="2022747"/>
    <lineage>
        <taxon>Bacteria</taxon>
        <taxon>Pseudomonadati</taxon>
        <taxon>Pseudomonadota</taxon>
        <taxon>Alphaproteobacteria</taxon>
        <taxon>Rhodospirillales</taxon>
        <taxon>Rhodospirillaceae</taxon>
        <taxon>Elstera</taxon>
    </lineage>
</organism>
<protein>
    <submittedName>
        <fullName evidence="6">Sugar ABC transporter substrate-binding protein</fullName>
    </submittedName>
</protein>
<dbReference type="AlphaFoldDB" id="A0A255XQW9"/>
<evidence type="ECO:0000256" key="3">
    <source>
        <dbReference type="ARBA" id="ARBA00022448"/>
    </source>
</evidence>
<evidence type="ECO:0000256" key="5">
    <source>
        <dbReference type="SAM" id="SignalP"/>
    </source>
</evidence>
<keyword evidence="3" id="KW-0813">Transport</keyword>
<dbReference type="PANTHER" id="PTHR43649">
    <property type="entry name" value="ARABINOSE-BINDING PROTEIN-RELATED"/>
    <property type="match status" value="1"/>
</dbReference>
<evidence type="ECO:0000313" key="7">
    <source>
        <dbReference type="Proteomes" id="UP000216361"/>
    </source>
</evidence>
<dbReference type="Pfam" id="PF01547">
    <property type="entry name" value="SBP_bac_1"/>
    <property type="match status" value="1"/>
</dbReference>
<evidence type="ECO:0000313" key="6">
    <source>
        <dbReference type="EMBL" id="OYQ19363.1"/>
    </source>
</evidence>
<name>A0A255XQW9_9PROT</name>
<dbReference type="GO" id="GO:0042597">
    <property type="term" value="C:periplasmic space"/>
    <property type="evidence" value="ECO:0007669"/>
    <property type="project" value="UniProtKB-SubCell"/>
</dbReference>
<proteinExistence type="inferred from homology"/>
<dbReference type="EMBL" id="NOXS01000031">
    <property type="protein sequence ID" value="OYQ19363.1"/>
    <property type="molecule type" value="Genomic_DNA"/>
</dbReference>
<dbReference type="Proteomes" id="UP000216361">
    <property type="component" value="Unassembled WGS sequence"/>
</dbReference>
<feature type="signal peptide" evidence="5">
    <location>
        <begin position="1"/>
        <end position="25"/>
    </location>
</feature>
<dbReference type="Gene3D" id="3.40.190.10">
    <property type="entry name" value="Periplasmic binding protein-like II"/>
    <property type="match status" value="2"/>
</dbReference>
<keyword evidence="7" id="KW-1185">Reference proteome</keyword>
<keyword evidence="4 5" id="KW-0732">Signal</keyword>
<gene>
    <name evidence="6" type="ORF">CHR90_08010</name>
</gene>
<dbReference type="OrthoDB" id="9808332at2"/>
<comment type="similarity">
    <text evidence="2">Belongs to the bacterial solute-binding protein 1 family.</text>
</comment>
<reference evidence="6 7" key="1">
    <citation type="submission" date="2017-07" db="EMBL/GenBank/DDBJ databases">
        <title>Elstera cyanobacteriorum sp. nov., a novel bacterium isolated from cyanobacterial aggregates in a eutrophic lake.</title>
        <authorList>
            <person name="Cai H."/>
        </authorList>
    </citation>
    <scope>NUCLEOTIDE SEQUENCE [LARGE SCALE GENOMIC DNA]</scope>
    <source>
        <strain evidence="6 7">TH019</strain>
    </source>
</reference>
<dbReference type="InterPro" id="IPR006059">
    <property type="entry name" value="SBP"/>
</dbReference>
<evidence type="ECO:0000256" key="1">
    <source>
        <dbReference type="ARBA" id="ARBA00004418"/>
    </source>
</evidence>
<dbReference type="SUPFAM" id="SSF53850">
    <property type="entry name" value="Periplasmic binding protein-like II"/>
    <property type="match status" value="1"/>
</dbReference>
<accession>A0A255XQW9</accession>
<comment type="caution">
    <text evidence="6">The sequence shown here is derived from an EMBL/GenBank/DDBJ whole genome shotgun (WGS) entry which is preliminary data.</text>
</comment>
<comment type="subcellular location">
    <subcellularLocation>
        <location evidence="1">Periplasm</location>
    </subcellularLocation>
</comment>
<dbReference type="PANTHER" id="PTHR43649:SF34">
    <property type="entry name" value="ABC TRANSPORTER PERIPLASMIC-BINDING PROTEIN YCJN-RELATED"/>
    <property type="match status" value="1"/>
</dbReference>